<name>A0AAE0CH72_9ROSI</name>
<keyword evidence="1" id="KW-0732">Signal</keyword>
<comment type="caution">
    <text evidence="2">The sequence shown here is derived from an EMBL/GenBank/DDBJ whole genome shotgun (WGS) entry which is preliminary data.</text>
</comment>
<dbReference type="EMBL" id="JANJYI010000004">
    <property type="protein sequence ID" value="KAK2651687.1"/>
    <property type="molecule type" value="Genomic_DNA"/>
</dbReference>
<protein>
    <submittedName>
        <fullName evidence="2">Uncharacterized protein</fullName>
    </submittedName>
</protein>
<evidence type="ECO:0000313" key="3">
    <source>
        <dbReference type="Proteomes" id="UP001280121"/>
    </source>
</evidence>
<keyword evidence="3" id="KW-1185">Reference proteome</keyword>
<gene>
    <name evidence="2" type="ORF">Ddye_011543</name>
</gene>
<evidence type="ECO:0000313" key="2">
    <source>
        <dbReference type="EMBL" id="KAK2651687.1"/>
    </source>
</evidence>
<feature type="chain" id="PRO_5041897868" evidence="1">
    <location>
        <begin position="18"/>
        <end position="121"/>
    </location>
</feature>
<dbReference type="AlphaFoldDB" id="A0AAE0CH72"/>
<dbReference type="GO" id="GO:0043531">
    <property type="term" value="F:ADP binding"/>
    <property type="evidence" value="ECO:0007669"/>
    <property type="project" value="InterPro"/>
</dbReference>
<accession>A0AAE0CH72</accession>
<dbReference type="Proteomes" id="UP001280121">
    <property type="component" value="Unassembled WGS sequence"/>
</dbReference>
<feature type="signal peptide" evidence="1">
    <location>
        <begin position="1"/>
        <end position="17"/>
    </location>
</feature>
<sequence>MCDGLPLALVTIGCVMAGKTMPEEWKKTIQVLKNYPHQEMGKHGSYDEDIGFEEDQVKMHDVLRDMARWITREPGNEILILDIQECEILENLTWLIYTPRLRVLKVMDCESLEGIIARDIL</sequence>
<reference evidence="2" key="1">
    <citation type="journal article" date="2023" name="Plant J.">
        <title>Genome sequences and population genomics provide insights into the demographic history, inbreeding, and mutation load of two 'living fossil' tree species of Dipteronia.</title>
        <authorList>
            <person name="Feng Y."/>
            <person name="Comes H.P."/>
            <person name="Chen J."/>
            <person name="Zhu S."/>
            <person name="Lu R."/>
            <person name="Zhang X."/>
            <person name="Li P."/>
            <person name="Qiu J."/>
            <person name="Olsen K.M."/>
            <person name="Qiu Y."/>
        </authorList>
    </citation>
    <scope>NUCLEOTIDE SEQUENCE</scope>
    <source>
        <strain evidence="2">KIB01</strain>
    </source>
</reference>
<dbReference type="Gene3D" id="1.10.8.430">
    <property type="entry name" value="Helical domain of apoptotic protease-activating factors"/>
    <property type="match status" value="1"/>
</dbReference>
<proteinExistence type="predicted"/>
<evidence type="ECO:0000256" key="1">
    <source>
        <dbReference type="SAM" id="SignalP"/>
    </source>
</evidence>
<dbReference type="InterPro" id="IPR042197">
    <property type="entry name" value="Apaf_helical"/>
</dbReference>
<organism evidence="2 3">
    <name type="scientific">Dipteronia dyeriana</name>
    <dbReference type="NCBI Taxonomy" id="168575"/>
    <lineage>
        <taxon>Eukaryota</taxon>
        <taxon>Viridiplantae</taxon>
        <taxon>Streptophyta</taxon>
        <taxon>Embryophyta</taxon>
        <taxon>Tracheophyta</taxon>
        <taxon>Spermatophyta</taxon>
        <taxon>Magnoliopsida</taxon>
        <taxon>eudicotyledons</taxon>
        <taxon>Gunneridae</taxon>
        <taxon>Pentapetalae</taxon>
        <taxon>rosids</taxon>
        <taxon>malvids</taxon>
        <taxon>Sapindales</taxon>
        <taxon>Sapindaceae</taxon>
        <taxon>Hippocastanoideae</taxon>
        <taxon>Acereae</taxon>
        <taxon>Dipteronia</taxon>
    </lineage>
</organism>